<dbReference type="NCBIfam" id="NF000780">
    <property type="entry name" value="PRK00052.4-1"/>
    <property type="match status" value="1"/>
</dbReference>
<comment type="pathway">
    <text evidence="7">Protein modification; lipoprotein biosynthesis (diacylglyceryl transfer).</text>
</comment>
<dbReference type="Pfam" id="PF01790">
    <property type="entry name" value="LGT"/>
    <property type="match status" value="1"/>
</dbReference>
<comment type="subcellular location">
    <subcellularLocation>
        <location evidence="7">Cell membrane</location>
        <topology evidence="7">Multi-pass membrane protein</topology>
    </subcellularLocation>
</comment>
<evidence type="ECO:0000313" key="8">
    <source>
        <dbReference type="EMBL" id="VEU62613.1"/>
    </source>
</evidence>
<dbReference type="EC" id="2.5.1.145" evidence="7"/>
<dbReference type="PANTHER" id="PTHR30589:SF0">
    <property type="entry name" value="PHOSPHATIDYLGLYCEROL--PROLIPOPROTEIN DIACYLGLYCERYL TRANSFERASE"/>
    <property type="match status" value="1"/>
</dbReference>
<comment type="similarity">
    <text evidence="1 7">Belongs to the Lgt family.</text>
</comment>
<dbReference type="NCBIfam" id="TIGR00544">
    <property type="entry name" value="lgt"/>
    <property type="match status" value="1"/>
</dbReference>
<dbReference type="EMBL" id="LR214971">
    <property type="protein sequence ID" value="VEU62613.1"/>
    <property type="molecule type" value="Genomic_DNA"/>
</dbReference>
<dbReference type="GO" id="GO:0005886">
    <property type="term" value="C:plasma membrane"/>
    <property type="evidence" value="ECO:0007669"/>
    <property type="project" value="UniProtKB-SubCell"/>
</dbReference>
<evidence type="ECO:0000256" key="3">
    <source>
        <dbReference type="ARBA" id="ARBA00022679"/>
    </source>
</evidence>
<dbReference type="Proteomes" id="UP000289629">
    <property type="component" value="Chromosome"/>
</dbReference>
<accession>A0AAJ5TCX4</accession>
<dbReference type="InterPro" id="IPR001640">
    <property type="entry name" value="Lgt"/>
</dbReference>
<evidence type="ECO:0000313" key="9">
    <source>
        <dbReference type="Proteomes" id="UP000289629"/>
    </source>
</evidence>
<keyword evidence="4 7" id="KW-0812">Transmembrane</keyword>
<comment type="catalytic activity">
    <reaction evidence="7">
        <text>L-cysteinyl-[prolipoprotein] + a 1,2-diacyl-sn-glycero-3-phospho-(1'-sn-glycerol) = an S-1,2-diacyl-sn-glyceryl-L-cysteinyl-[prolipoprotein] + sn-glycerol 1-phosphate + H(+)</text>
        <dbReference type="Rhea" id="RHEA:56712"/>
        <dbReference type="Rhea" id="RHEA-COMP:14679"/>
        <dbReference type="Rhea" id="RHEA-COMP:14680"/>
        <dbReference type="ChEBI" id="CHEBI:15378"/>
        <dbReference type="ChEBI" id="CHEBI:29950"/>
        <dbReference type="ChEBI" id="CHEBI:57685"/>
        <dbReference type="ChEBI" id="CHEBI:64716"/>
        <dbReference type="ChEBI" id="CHEBI:140658"/>
        <dbReference type="EC" id="2.5.1.145"/>
    </reaction>
</comment>
<dbReference type="GO" id="GO:0042158">
    <property type="term" value="P:lipoprotein biosynthetic process"/>
    <property type="evidence" value="ECO:0007669"/>
    <property type="project" value="UniProtKB-UniRule"/>
</dbReference>
<evidence type="ECO:0000256" key="1">
    <source>
        <dbReference type="ARBA" id="ARBA00007150"/>
    </source>
</evidence>
<organism evidence="8 9">
    <name type="scientific">Mesomycoplasma dispar</name>
    <dbReference type="NCBI Taxonomy" id="86660"/>
    <lineage>
        <taxon>Bacteria</taxon>
        <taxon>Bacillati</taxon>
        <taxon>Mycoplasmatota</taxon>
        <taxon>Mycoplasmoidales</taxon>
        <taxon>Metamycoplasmataceae</taxon>
        <taxon>Mesomycoplasma</taxon>
    </lineage>
</organism>
<evidence type="ECO:0000256" key="5">
    <source>
        <dbReference type="ARBA" id="ARBA00022989"/>
    </source>
</evidence>
<dbReference type="AlphaFoldDB" id="A0AAJ5TCX4"/>
<feature type="binding site" evidence="7">
    <location>
        <position position="150"/>
    </location>
    <ligand>
        <name>a 1,2-diacyl-sn-glycero-3-phospho-(1'-sn-glycerol)</name>
        <dbReference type="ChEBI" id="CHEBI:64716"/>
    </ligand>
</feature>
<sequence length="329" mass="38970">MTNNTKIPADLANERPFKEGEAFWLIQDWIPIYALTIVLGMIASIITIYFFWKREGYKYDYLAVLIFITIPVSIIGARFGFILERLLVGDFTNLKNWYNIRHGGLSIQWGVIFPTIANLLYLYRKRKELDWRKAFSFILPAVLIGQFIGRWGNFTNHEVYGFLDPEGKTVNWLGSFIRKNMFISDKIAPNGQLRVPLFFYEGIASLFGYIILVWILNLFSWLKPGSTGALYILYYGIVRSSMEFLRQESYLYYFLIAIFMIIVGLFLFIRFQFFANYYLKFENKKLKIAFFDRYSKEKKRFAGIITWTRWNRNFSELKETNKELEPKNA</sequence>
<keyword evidence="5 7" id="KW-1133">Transmembrane helix</keyword>
<feature type="transmembrane region" description="Helical" evidence="7">
    <location>
        <begin position="30"/>
        <end position="52"/>
    </location>
</feature>
<keyword evidence="8" id="KW-0328">Glycosyltransferase</keyword>
<dbReference type="HAMAP" id="MF_01147">
    <property type="entry name" value="Lgt"/>
    <property type="match status" value="1"/>
</dbReference>
<gene>
    <name evidence="7 8" type="primary">lgt</name>
    <name evidence="8" type="ORF">NCTC10125_00714</name>
</gene>
<proteinExistence type="inferred from homology"/>
<protein>
    <recommendedName>
        <fullName evidence="7">Phosphatidylglycerol--prolipoprotein diacylglyceryl transferase</fullName>
        <ecNumber evidence="7">2.5.1.145</ecNumber>
    </recommendedName>
</protein>
<dbReference type="RefSeq" id="WP_044635671.1">
    <property type="nucleotide sequence ID" value="NZ_CP007229.1"/>
</dbReference>
<evidence type="ECO:0000256" key="6">
    <source>
        <dbReference type="ARBA" id="ARBA00023136"/>
    </source>
</evidence>
<evidence type="ECO:0000256" key="2">
    <source>
        <dbReference type="ARBA" id="ARBA00022475"/>
    </source>
</evidence>
<evidence type="ECO:0000256" key="7">
    <source>
        <dbReference type="HAMAP-Rule" id="MF_01147"/>
    </source>
</evidence>
<keyword evidence="6 7" id="KW-0472">Membrane</keyword>
<feature type="transmembrane region" description="Helical" evidence="7">
    <location>
        <begin position="251"/>
        <end position="279"/>
    </location>
</feature>
<evidence type="ECO:0000256" key="4">
    <source>
        <dbReference type="ARBA" id="ARBA00022692"/>
    </source>
</evidence>
<keyword evidence="2 7" id="KW-1003">Cell membrane</keyword>
<feature type="transmembrane region" description="Helical" evidence="7">
    <location>
        <begin position="197"/>
        <end position="216"/>
    </location>
</feature>
<feature type="transmembrane region" description="Helical" evidence="7">
    <location>
        <begin position="59"/>
        <end position="83"/>
    </location>
</feature>
<reference evidence="8 9" key="1">
    <citation type="submission" date="2019-01" db="EMBL/GenBank/DDBJ databases">
        <authorList>
            <consortium name="Pathogen Informatics"/>
        </authorList>
    </citation>
    <scope>NUCLEOTIDE SEQUENCE [LARGE SCALE GENOMIC DNA]</scope>
    <source>
        <strain evidence="8 9">NCTC10125</strain>
    </source>
</reference>
<dbReference type="GO" id="GO:0008961">
    <property type="term" value="F:phosphatidylglycerol-prolipoprotein diacylglyceryl transferase activity"/>
    <property type="evidence" value="ECO:0007669"/>
    <property type="project" value="UniProtKB-UniRule"/>
</dbReference>
<feature type="transmembrane region" description="Helical" evidence="7">
    <location>
        <begin position="103"/>
        <end position="122"/>
    </location>
</feature>
<keyword evidence="3 7" id="KW-0808">Transferase</keyword>
<name>A0AAJ5TCX4_9BACT</name>
<dbReference type="PANTHER" id="PTHR30589">
    <property type="entry name" value="PROLIPOPROTEIN DIACYLGLYCERYL TRANSFERASE"/>
    <property type="match status" value="1"/>
</dbReference>
<dbReference type="KEGG" id="mds:MDIS_03785"/>
<comment type="function">
    <text evidence="7">Catalyzes the transfer of the diacylglyceryl group from phosphatidylglycerol to the sulfhydryl group of the N-terminal cysteine of a prolipoprotein, the first step in the formation of mature lipoproteins.</text>
</comment>
<feature type="transmembrane region" description="Helical" evidence="7">
    <location>
        <begin position="134"/>
        <end position="152"/>
    </location>
</feature>